<evidence type="ECO:0000313" key="2">
    <source>
        <dbReference type="Proteomes" id="UP000435112"/>
    </source>
</evidence>
<dbReference type="OrthoDB" id="102200at2759"/>
<reference evidence="1 2" key="1">
    <citation type="submission" date="2018-09" db="EMBL/GenBank/DDBJ databases">
        <title>Genomic investigation of the strawberry pathogen Phytophthora fragariae indicates pathogenicity is determined by transcriptional variation in three key races.</title>
        <authorList>
            <person name="Adams T.M."/>
            <person name="Armitage A.D."/>
            <person name="Sobczyk M.K."/>
            <person name="Bates H.J."/>
            <person name="Dunwell J.M."/>
            <person name="Nellist C.F."/>
            <person name="Harrison R.J."/>
        </authorList>
    </citation>
    <scope>NUCLEOTIDE SEQUENCE [LARGE SCALE GENOMIC DNA]</scope>
    <source>
        <strain evidence="1 2">SCRP324</strain>
    </source>
</reference>
<sequence length="129" mass="14587">MNGKPFASLLTPRCIKDFLERNNIVCRRLKGKKQVSEEKQMDISRAVARYLGSLKRQFQGGLLDPEHQCNMDESHFVIDLDDGKTLDFVGTQSVKNHSIVSDRECITMCVLLNGGSNARILCPMLIFKN</sequence>
<comment type="caution">
    <text evidence="1">The sequence shown here is derived from an EMBL/GenBank/DDBJ whole genome shotgun (WGS) entry which is preliminary data.</text>
</comment>
<organism evidence="1 2">
    <name type="scientific">Phytophthora rubi</name>
    <dbReference type="NCBI Taxonomy" id="129364"/>
    <lineage>
        <taxon>Eukaryota</taxon>
        <taxon>Sar</taxon>
        <taxon>Stramenopiles</taxon>
        <taxon>Oomycota</taxon>
        <taxon>Peronosporomycetes</taxon>
        <taxon>Peronosporales</taxon>
        <taxon>Peronosporaceae</taxon>
        <taxon>Phytophthora</taxon>
    </lineage>
</organism>
<protein>
    <recommendedName>
        <fullName evidence="3">DDE-1 domain-containing protein</fullName>
    </recommendedName>
</protein>
<evidence type="ECO:0000313" key="1">
    <source>
        <dbReference type="EMBL" id="KAE9001728.1"/>
    </source>
</evidence>
<dbReference type="Proteomes" id="UP000435112">
    <property type="component" value="Unassembled WGS sequence"/>
</dbReference>
<evidence type="ECO:0008006" key="3">
    <source>
        <dbReference type="Google" id="ProtNLM"/>
    </source>
</evidence>
<dbReference type="AlphaFoldDB" id="A0A6A3K835"/>
<gene>
    <name evidence="1" type="ORF">PR002_g17832</name>
</gene>
<name>A0A6A3K835_9STRA</name>
<accession>A0A6A3K835</accession>
<dbReference type="EMBL" id="QXFU01001471">
    <property type="protein sequence ID" value="KAE9001728.1"/>
    <property type="molecule type" value="Genomic_DNA"/>
</dbReference>
<proteinExistence type="predicted"/>